<dbReference type="AlphaFoldDB" id="A0AAE4J6B8"/>
<sequence length="162" mass="18073">MFHFKELIKTGMDHASQVEANRQSVESVFASLNSELSAETNGLFTIVRHENKISPLMELARSYTMMDQGGELALENKGRSGTLNVLLKSGLNASIARWEQDPDGYPFTIEFLGERTDCWDQEALVKALGKIIVSGQLWLKVKELQKKNTRKSQDSSPGIGLE</sequence>
<evidence type="ECO:0000313" key="1">
    <source>
        <dbReference type="EMBL" id="MDS0022001.1"/>
    </source>
</evidence>
<dbReference type="RefSeq" id="WP_032648657.1">
    <property type="nucleotide sequence ID" value="NZ_BLXH01000042.1"/>
</dbReference>
<proteinExistence type="predicted"/>
<gene>
    <name evidence="1" type="ORF">PTZ61_25330</name>
</gene>
<organism evidence="1 2">
    <name type="scientific">Enterobacter hormaechei subsp. steigerwaltii</name>
    <dbReference type="NCBI Taxonomy" id="299766"/>
    <lineage>
        <taxon>Bacteria</taxon>
        <taxon>Pseudomonadati</taxon>
        <taxon>Pseudomonadota</taxon>
        <taxon>Gammaproteobacteria</taxon>
        <taxon>Enterobacterales</taxon>
        <taxon>Enterobacteriaceae</taxon>
        <taxon>Enterobacter</taxon>
        <taxon>Enterobacter cloacae complex</taxon>
    </lineage>
</organism>
<dbReference type="Proteomes" id="UP001182277">
    <property type="component" value="Unassembled WGS sequence"/>
</dbReference>
<reference evidence="1" key="1">
    <citation type="submission" date="2023-02" db="EMBL/GenBank/DDBJ databases">
        <title>NDM-1 &amp; ACT-7 co producing ST 133 Enterobacter.</title>
        <authorList>
            <person name="Halder G."/>
            <person name="Chaudhuri B."/>
            <person name="Dutta S."/>
        </authorList>
    </citation>
    <scope>NUCLEOTIDE SEQUENCE</scope>
    <source>
        <strain evidence="1">PEER 323</strain>
    </source>
</reference>
<accession>A0AAE4J6B8</accession>
<comment type="caution">
    <text evidence="1">The sequence shown here is derived from an EMBL/GenBank/DDBJ whole genome shotgun (WGS) entry which is preliminary data.</text>
</comment>
<dbReference type="EMBL" id="JARDRS010000034">
    <property type="protein sequence ID" value="MDS0022001.1"/>
    <property type="molecule type" value="Genomic_DNA"/>
</dbReference>
<evidence type="ECO:0000313" key="2">
    <source>
        <dbReference type="Proteomes" id="UP001182277"/>
    </source>
</evidence>
<protein>
    <submittedName>
        <fullName evidence="1">Uncharacterized protein</fullName>
    </submittedName>
</protein>
<name>A0AAE4J6B8_9ENTR</name>